<protein>
    <submittedName>
        <fullName evidence="2">CSON007048 protein</fullName>
    </submittedName>
</protein>
<evidence type="ECO:0000313" key="2">
    <source>
        <dbReference type="EMBL" id="SSX33864.1"/>
    </source>
</evidence>
<name>A0A336MTI5_CULSO</name>
<dbReference type="EMBL" id="UFQT01002653">
    <property type="protein sequence ID" value="SSX33864.1"/>
    <property type="molecule type" value="Genomic_DNA"/>
</dbReference>
<dbReference type="AlphaFoldDB" id="A0A336MTI5"/>
<organism evidence="2">
    <name type="scientific">Culicoides sonorensis</name>
    <name type="common">Biting midge</name>
    <dbReference type="NCBI Taxonomy" id="179676"/>
    <lineage>
        <taxon>Eukaryota</taxon>
        <taxon>Metazoa</taxon>
        <taxon>Ecdysozoa</taxon>
        <taxon>Arthropoda</taxon>
        <taxon>Hexapoda</taxon>
        <taxon>Insecta</taxon>
        <taxon>Pterygota</taxon>
        <taxon>Neoptera</taxon>
        <taxon>Endopterygota</taxon>
        <taxon>Diptera</taxon>
        <taxon>Nematocera</taxon>
        <taxon>Chironomoidea</taxon>
        <taxon>Ceratopogonidae</taxon>
        <taxon>Ceratopogoninae</taxon>
        <taxon>Culicoides</taxon>
        <taxon>Monoculicoides</taxon>
    </lineage>
</organism>
<gene>
    <name evidence="2" type="primary">CSON007048</name>
</gene>
<reference evidence="1" key="1">
    <citation type="submission" date="2018-04" db="EMBL/GenBank/DDBJ databases">
        <authorList>
            <person name="Go L.Y."/>
            <person name="Mitchell J.A."/>
        </authorList>
    </citation>
    <scope>NUCLEOTIDE SEQUENCE</scope>
    <source>
        <tissue evidence="1">Whole organism</tissue>
    </source>
</reference>
<proteinExistence type="predicted"/>
<reference evidence="2" key="2">
    <citation type="submission" date="2018-07" db="EMBL/GenBank/DDBJ databases">
        <authorList>
            <person name="Quirk P.G."/>
            <person name="Krulwich T.A."/>
        </authorList>
    </citation>
    <scope>NUCLEOTIDE SEQUENCE</scope>
</reference>
<accession>A0A336MTI5</accession>
<evidence type="ECO:0000313" key="1">
    <source>
        <dbReference type="EMBL" id="SSX14458.1"/>
    </source>
</evidence>
<dbReference type="EMBL" id="UFQS01002653">
    <property type="protein sequence ID" value="SSX14458.1"/>
    <property type="molecule type" value="Genomic_DNA"/>
</dbReference>
<dbReference type="VEuPathDB" id="VectorBase:CSON007048"/>
<sequence length="76" mass="8543">MIVKKEITRHGMVSTANISTPASIQAAIRRRCQSLIVSGDTRSAYDPEYSLPSWDFNSYHSKNPNEFSPQPQDPCD</sequence>